<evidence type="ECO:0000313" key="2">
    <source>
        <dbReference type="EMBL" id="RDB17110.1"/>
    </source>
</evidence>
<feature type="region of interest" description="Disordered" evidence="1">
    <location>
        <begin position="319"/>
        <end position="358"/>
    </location>
</feature>
<evidence type="ECO:0000256" key="1">
    <source>
        <dbReference type="SAM" id="MobiDB-lite"/>
    </source>
</evidence>
<reference evidence="2" key="1">
    <citation type="submission" date="2018-04" db="EMBL/GenBank/DDBJ databases">
        <title>Whole genome sequencing of Hypsizygus marmoreus.</title>
        <authorList>
            <person name="Choi I.-G."/>
            <person name="Min B."/>
            <person name="Kim J.-G."/>
            <person name="Kim S."/>
            <person name="Oh Y.-L."/>
            <person name="Kong W.-S."/>
            <person name="Park H."/>
            <person name="Jeong J."/>
            <person name="Song E.-S."/>
        </authorList>
    </citation>
    <scope>NUCLEOTIDE SEQUENCE [LARGE SCALE GENOMIC DNA]</scope>
    <source>
        <strain evidence="2">51987-8</strain>
    </source>
</reference>
<gene>
    <name evidence="2" type="ORF">Hypma_001906</name>
</gene>
<dbReference type="InParanoid" id="A0A369J7G3"/>
<feature type="compositionally biased region" description="Low complexity" evidence="1">
    <location>
        <begin position="378"/>
        <end position="388"/>
    </location>
</feature>
<proteinExistence type="predicted"/>
<name>A0A369J7G3_HYPMA</name>
<protein>
    <submittedName>
        <fullName evidence="2">Uncharacterized protein</fullName>
    </submittedName>
</protein>
<feature type="compositionally biased region" description="Polar residues" evidence="1">
    <location>
        <begin position="389"/>
        <end position="398"/>
    </location>
</feature>
<feature type="region of interest" description="Disordered" evidence="1">
    <location>
        <begin position="378"/>
        <end position="404"/>
    </location>
</feature>
<dbReference type="Proteomes" id="UP000076154">
    <property type="component" value="Unassembled WGS sequence"/>
</dbReference>
<evidence type="ECO:0000313" key="3">
    <source>
        <dbReference type="Proteomes" id="UP000076154"/>
    </source>
</evidence>
<feature type="compositionally biased region" description="Polar residues" evidence="1">
    <location>
        <begin position="319"/>
        <end position="349"/>
    </location>
</feature>
<organism evidence="2 3">
    <name type="scientific">Hypsizygus marmoreus</name>
    <name type="common">White beech mushroom</name>
    <name type="synonym">Agaricus marmoreus</name>
    <dbReference type="NCBI Taxonomy" id="39966"/>
    <lineage>
        <taxon>Eukaryota</taxon>
        <taxon>Fungi</taxon>
        <taxon>Dikarya</taxon>
        <taxon>Basidiomycota</taxon>
        <taxon>Agaricomycotina</taxon>
        <taxon>Agaricomycetes</taxon>
        <taxon>Agaricomycetidae</taxon>
        <taxon>Agaricales</taxon>
        <taxon>Tricholomatineae</taxon>
        <taxon>Lyophyllaceae</taxon>
        <taxon>Hypsizygus</taxon>
    </lineage>
</organism>
<dbReference type="AlphaFoldDB" id="A0A369J7G3"/>
<comment type="caution">
    <text evidence="2">The sequence shown here is derived from an EMBL/GenBank/DDBJ whole genome shotgun (WGS) entry which is preliminary data.</text>
</comment>
<sequence length="456" mass="50875">MEALFTLPHPLNILVVLFDEIAQHIPVSSVIALSQTHSRLVEKLPAHLRQSFDSLLTSRISLNNVDNFRLLLRQTRAAISGSTALHFILRDKHWRPGDFDLYAPFGTGYSLVRWLMLNEQYRIVSDGSRSFIFHPQTIRIPVGYACDWLTDLRPDVPAPSPSRSRNQKDDYGSSEAHIYRVYKLASSRQPSTFIDVVESSKPSFLPPITKFHSTLVMNYLTPDSLVMFYPALTFRREGILQYRDANTMESYDDPNHQATASPGTKQDYVEKYKARGFTLFSRPGDLFRPCGAACPALIRKASTEVDQWTLKLDFASKPSPSVINTIPGPGSNQDAPPSVPSEPSRNEAASSSPPDPSPGSFSLFSLSSSYLTNFASSNLQSSNNSQPNEVSQNPSTVNIRLSPPIRPPLPPTSWALLTPPRSSSSPILGKKIVHGCFNEYCDLYGRGRVFPWIDER</sequence>
<dbReference type="EMBL" id="LUEZ02000113">
    <property type="protein sequence ID" value="RDB17110.1"/>
    <property type="molecule type" value="Genomic_DNA"/>
</dbReference>
<dbReference type="OrthoDB" id="3067340at2759"/>
<keyword evidence="3" id="KW-1185">Reference proteome</keyword>
<accession>A0A369J7G3</accession>